<comment type="function">
    <text evidence="16">NQR complex catalyzes the reduction of ubiquinone-1 to ubiquinol by two successive reactions, coupled with the transport of Na(+) ions from the cytoplasm to the periplasm. NqrA to NqrE are probably involved in the second step, the conversion of ubisemiquinone to ubiquinol.</text>
</comment>
<dbReference type="PANTHER" id="PTHR37838">
    <property type="entry name" value="NA(+)-TRANSLOCATING NADH-QUINONE REDUCTASE SUBUNIT C"/>
    <property type="match status" value="1"/>
</dbReference>
<evidence type="ECO:0000256" key="16">
    <source>
        <dbReference type="HAMAP-Rule" id="MF_00427"/>
    </source>
</evidence>
<keyword evidence="12 16" id="KW-0406">Ion transport</keyword>
<comment type="cofactor">
    <cofactor evidence="16 17">
        <name>FMN</name>
        <dbReference type="ChEBI" id="CHEBI:58210"/>
    </cofactor>
</comment>
<evidence type="ECO:0000256" key="17">
    <source>
        <dbReference type="PIRNR" id="PIRNR009437"/>
    </source>
</evidence>
<keyword evidence="2 16" id="KW-1003">Cell membrane</keyword>
<dbReference type="Proteomes" id="UP000273022">
    <property type="component" value="Unassembled WGS sequence"/>
</dbReference>
<dbReference type="NCBIfam" id="NF003746">
    <property type="entry name" value="PRK05346.1-1"/>
    <property type="match status" value="1"/>
</dbReference>
<dbReference type="OrthoDB" id="9786835at2"/>
<evidence type="ECO:0000313" key="19">
    <source>
        <dbReference type="EMBL" id="RJY11841.1"/>
    </source>
</evidence>
<feature type="domain" description="FMN-binding" evidence="18">
    <location>
        <begin position="151"/>
        <end position="252"/>
    </location>
</feature>
<dbReference type="NCBIfam" id="NF003748">
    <property type="entry name" value="PRK05346.1-4"/>
    <property type="match status" value="1"/>
</dbReference>
<reference evidence="19 20" key="1">
    <citation type="submission" date="2018-09" db="EMBL/GenBank/DDBJ databases">
        <title>Phylogeny of the Shewanellaceae, and recommendation for two new genera, Pseudoshewanella and Parashewanella.</title>
        <authorList>
            <person name="Wang G."/>
        </authorList>
    </citation>
    <scope>NUCLEOTIDE SEQUENCE [LARGE SCALE GENOMIC DNA]</scope>
    <source>
        <strain evidence="19 20">KCTC 22492</strain>
    </source>
</reference>
<keyword evidence="11 16" id="KW-0915">Sodium</keyword>
<organism evidence="19 20">
    <name type="scientific">Parashewanella spongiae</name>
    <dbReference type="NCBI Taxonomy" id="342950"/>
    <lineage>
        <taxon>Bacteria</taxon>
        <taxon>Pseudomonadati</taxon>
        <taxon>Pseudomonadota</taxon>
        <taxon>Gammaproteobacteria</taxon>
        <taxon>Alteromonadales</taxon>
        <taxon>Shewanellaceae</taxon>
        <taxon>Parashewanella</taxon>
    </lineage>
</organism>
<keyword evidence="5 16" id="KW-0285">Flavoprotein</keyword>
<dbReference type="PANTHER" id="PTHR37838:SF1">
    <property type="entry name" value="NA(+)-TRANSLOCATING NADH-QUINONE REDUCTASE SUBUNIT C"/>
    <property type="match status" value="1"/>
</dbReference>
<evidence type="ECO:0000256" key="6">
    <source>
        <dbReference type="ARBA" id="ARBA00022643"/>
    </source>
</evidence>
<keyword evidence="8 16" id="KW-1278">Translocase</keyword>
<evidence type="ECO:0000256" key="9">
    <source>
        <dbReference type="ARBA" id="ARBA00022989"/>
    </source>
</evidence>
<dbReference type="EMBL" id="QYYH01000080">
    <property type="protein sequence ID" value="RJY11841.1"/>
    <property type="molecule type" value="Genomic_DNA"/>
</dbReference>
<comment type="caution">
    <text evidence="19">The sequence shown here is derived from an EMBL/GenBank/DDBJ whole genome shotgun (WGS) entry which is preliminary data.</text>
</comment>
<keyword evidence="10 16" id="KW-0520">NAD</keyword>
<evidence type="ECO:0000256" key="7">
    <source>
        <dbReference type="ARBA" id="ARBA00022692"/>
    </source>
</evidence>
<dbReference type="NCBIfam" id="NF003749">
    <property type="entry name" value="PRK05346.1-5"/>
    <property type="match status" value="1"/>
</dbReference>
<protein>
    <recommendedName>
        <fullName evidence="16 17">Na(+)-translocating NADH-quinone reductase subunit C</fullName>
        <shortName evidence="16 17">Na(+)-NQR subunit C</shortName>
        <shortName evidence="16 17">Na(+)-translocating NQR subunit C</shortName>
        <ecNumber evidence="16 17">7.2.1.1</ecNumber>
    </recommendedName>
    <alternativeName>
        <fullName evidence="16 17">NQR complex subunit C</fullName>
    </alternativeName>
    <alternativeName>
        <fullName evidence="16 17">NQR-1 subunit C</fullName>
    </alternativeName>
</protein>
<dbReference type="GO" id="GO:0016655">
    <property type="term" value="F:oxidoreductase activity, acting on NAD(P)H, quinone or similar compound as acceptor"/>
    <property type="evidence" value="ECO:0007669"/>
    <property type="project" value="UniProtKB-UniRule"/>
</dbReference>
<proteinExistence type="inferred from homology"/>
<dbReference type="GO" id="GO:0010181">
    <property type="term" value="F:FMN binding"/>
    <property type="evidence" value="ECO:0007669"/>
    <property type="project" value="UniProtKB-UniRule"/>
</dbReference>
<accession>A0A3A6TUU0</accession>
<dbReference type="GO" id="GO:0005886">
    <property type="term" value="C:plasma membrane"/>
    <property type="evidence" value="ECO:0007669"/>
    <property type="project" value="UniProtKB-SubCell"/>
</dbReference>
<dbReference type="GO" id="GO:0006814">
    <property type="term" value="P:sodium ion transport"/>
    <property type="evidence" value="ECO:0007669"/>
    <property type="project" value="UniProtKB-UniRule"/>
</dbReference>
<feature type="modified residue" description="FMN phosphoryl threonine" evidence="16">
    <location>
        <position position="235"/>
    </location>
</feature>
<sequence length="267" mass="29276">MANAANKDSFGRTLFIVVGLCLICSVLVSAAAVILKPTQEQNKLLDKQKYILEAANLINTREGKVSKEKILELYNQRVEAKVVNLASGDFVADIDGNTFEMDKAARDLSVSFKPKNDIASVKRVANNAVIYLVRNEQDQLNTVILPIKGYGLWSTMYAFLAVKPDFNTIENLVYYDFTGSGETPGLGGEVQNPKWIAKWKNKKLYDAQGNLAIKVTKNPVIASSEHGVDALSGATLTSNGVQHSIDFWLGNEGFARFIDKARDGGLN</sequence>
<evidence type="ECO:0000256" key="8">
    <source>
        <dbReference type="ARBA" id="ARBA00022967"/>
    </source>
</evidence>
<dbReference type="Pfam" id="PF04205">
    <property type="entry name" value="FMN_bind"/>
    <property type="match status" value="1"/>
</dbReference>
<dbReference type="InterPro" id="IPR007329">
    <property type="entry name" value="FMN-bd"/>
</dbReference>
<evidence type="ECO:0000256" key="15">
    <source>
        <dbReference type="ARBA" id="ARBA00023201"/>
    </source>
</evidence>
<dbReference type="NCBIfam" id="TIGR01938">
    <property type="entry name" value="nqrC"/>
    <property type="match status" value="1"/>
</dbReference>
<gene>
    <name evidence="16" type="primary">nqrC</name>
    <name evidence="19" type="ORF">D5R81_12935</name>
</gene>
<evidence type="ECO:0000256" key="1">
    <source>
        <dbReference type="ARBA" id="ARBA00022448"/>
    </source>
</evidence>
<dbReference type="AlphaFoldDB" id="A0A3A6TUU0"/>
<evidence type="ECO:0000259" key="18">
    <source>
        <dbReference type="SMART" id="SM00900"/>
    </source>
</evidence>
<dbReference type="PIRSF" id="PIRSF009437">
    <property type="entry name" value="NQR-1_subunit_C"/>
    <property type="match status" value="1"/>
</dbReference>
<comment type="subcellular location">
    <subcellularLocation>
        <location evidence="16">Cell membrane</location>
        <topology evidence="16">Single-pass membrane protein</topology>
    </subcellularLocation>
</comment>
<evidence type="ECO:0000313" key="20">
    <source>
        <dbReference type="Proteomes" id="UP000273022"/>
    </source>
</evidence>
<evidence type="ECO:0000256" key="12">
    <source>
        <dbReference type="ARBA" id="ARBA00023065"/>
    </source>
</evidence>
<keyword evidence="6 16" id="KW-0288">FMN</keyword>
<comment type="similarity">
    <text evidence="16 17">Belongs to the NqrC family.</text>
</comment>
<name>A0A3A6TUU0_9GAMM</name>
<keyword evidence="3" id="KW-0997">Cell inner membrane</keyword>
<keyword evidence="9 16" id="KW-1133">Transmembrane helix</keyword>
<keyword evidence="14 16" id="KW-0472">Membrane</keyword>
<comment type="subunit">
    <text evidence="16 17">Composed of six subunits; NqrA, NqrB, NqrC, NqrD, NqrE and NqrF.</text>
</comment>
<dbReference type="InterPro" id="IPR010204">
    <property type="entry name" value="NqrC"/>
</dbReference>
<evidence type="ECO:0000256" key="10">
    <source>
        <dbReference type="ARBA" id="ARBA00023027"/>
    </source>
</evidence>
<evidence type="ECO:0000256" key="5">
    <source>
        <dbReference type="ARBA" id="ARBA00022630"/>
    </source>
</evidence>
<keyword evidence="15 16" id="KW-0739">Sodium transport</keyword>
<keyword evidence="7 16" id="KW-0812">Transmembrane</keyword>
<keyword evidence="20" id="KW-1185">Reference proteome</keyword>
<dbReference type="HAMAP" id="MF_00427">
    <property type="entry name" value="NqrC"/>
    <property type="match status" value="1"/>
</dbReference>
<keyword evidence="4 16" id="KW-0597">Phosphoprotein</keyword>
<evidence type="ECO:0000256" key="14">
    <source>
        <dbReference type="ARBA" id="ARBA00023136"/>
    </source>
</evidence>
<comment type="caution">
    <text evidence="16">Lacks conserved residue(s) required for the propagation of feature annotation.</text>
</comment>
<dbReference type="EC" id="7.2.1.1" evidence="16 17"/>
<evidence type="ECO:0000256" key="2">
    <source>
        <dbReference type="ARBA" id="ARBA00022475"/>
    </source>
</evidence>
<evidence type="ECO:0000256" key="13">
    <source>
        <dbReference type="ARBA" id="ARBA00023075"/>
    </source>
</evidence>
<comment type="catalytic activity">
    <reaction evidence="16 17">
        <text>a ubiquinone + n Na(+)(in) + NADH + H(+) = a ubiquinol + n Na(+)(out) + NAD(+)</text>
        <dbReference type="Rhea" id="RHEA:47748"/>
        <dbReference type="Rhea" id="RHEA-COMP:9565"/>
        <dbReference type="Rhea" id="RHEA-COMP:9566"/>
        <dbReference type="ChEBI" id="CHEBI:15378"/>
        <dbReference type="ChEBI" id="CHEBI:16389"/>
        <dbReference type="ChEBI" id="CHEBI:17976"/>
        <dbReference type="ChEBI" id="CHEBI:29101"/>
        <dbReference type="ChEBI" id="CHEBI:57540"/>
        <dbReference type="ChEBI" id="CHEBI:57945"/>
        <dbReference type="EC" id="7.2.1.1"/>
    </reaction>
</comment>
<keyword evidence="13 16" id="KW-0830">Ubiquinone</keyword>
<evidence type="ECO:0000256" key="4">
    <source>
        <dbReference type="ARBA" id="ARBA00022553"/>
    </source>
</evidence>
<dbReference type="SMART" id="SM00900">
    <property type="entry name" value="FMN_bind"/>
    <property type="match status" value="1"/>
</dbReference>
<dbReference type="RefSeq" id="WP_121854056.1">
    <property type="nucleotide sequence ID" value="NZ_CP037952.1"/>
</dbReference>
<keyword evidence="1 16" id="KW-0813">Transport</keyword>
<evidence type="ECO:0000256" key="3">
    <source>
        <dbReference type="ARBA" id="ARBA00022519"/>
    </source>
</evidence>
<evidence type="ECO:0000256" key="11">
    <source>
        <dbReference type="ARBA" id="ARBA00023053"/>
    </source>
</evidence>